<comment type="caution">
    <text evidence="2">The sequence shown here is derived from an EMBL/GenBank/DDBJ whole genome shotgun (WGS) entry which is preliminary data.</text>
</comment>
<proteinExistence type="predicted"/>
<feature type="compositionally biased region" description="Polar residues" evidence="1">
    <location>
        <begin position="230"/>
        <end position="239"/>
    </location>
</feature>
<feature type="region of interest" description="Disordered" evidence="1">
    <location>
        <begin position="290"/>
        <end position="329"/>
    </location>
</feature>
<name>A0ABN2L7P6_9MICO</name>
<dbReference type="EMBL" id="BAAAOB010000001">
    <property type="protein sequence ID" value="GAA1778126.1"/>
    <property type="molecule type" value="Genomic_DNA"/>
</dbReference>
<evidence type="ECO:0000313" key="2">
    <source>
        <dbReference type="EMBL" id="GAA1778126.1"/>
    </source>
</evidence>
<gene>
    <name evidence="2" type="ORF">GCM10009768_03470</name>
</gene>
<evidence type="ECO:0000256" key="1">
    <source>
        <dbReference type="SAM" id="MobiDB-lite"/>
    </source>
</evidence>
<evidence type="ECO:0008006" key="4">
    <source>
        <dbReference type="Google" id="ProtNLM"/>
    </source>
</evidence>
<feature type="region of interest" description="Disordered" evidence="1">
    <location>
        <begin position="229"/>
        <end position="251"/>
    </location>
</feature>
<reference evidence="2 3" key="1">
    <citation type="journal article" date="2019" name="Int. J. Syst. Evol. Microbiol.">
        <title>The Global Catalogue of Microorganisms (GCM) 10K type strain sequencing project: providing services to taxonomists for standard genome sequencing and annotation.</title>
        <authorList>
            <consortium name="The Broad Institute Genomics Platform"/>
            <consortium name="The Broad Institute Genome Sequencing Center for Infectious Disease"/>
            <person name="Wu L."/>
            <person name="Ma J."/>
        </authorList>
    </citation>
    <scope>NUCLEOTIDE SEQUENCE [LARGE SCALE GENOMIC DNA]</scope>
    <source>
        <strain evidence="2 3">JCM 14736</strain>
    </source>
</reference>
<accession>A0ABN2L7P6</accession>
<keyword evidence="3" id="KW-1185">Reference proteome</keyword>
<feature type="compositionally biased region" description="Basic and acidic residues" evidence="1">
    <location>
        <begin position="299"/>
        <end position="314"/>
    </location>
</feature>
<evidence type="ECO:0000313" key="3">
    <source>
        <dbReference type="Proteomes" id="UP001500851"/>
    </source>
</evidence>
<organism evidence="2 3">
    <name type="scientific">Leucobacter iarius</name>
    <dbReference type="NCBI Taxonomy" id="333963"/>
    <lineage>
        <taxon>Bacteria</taxon>
        <taxon>Bacillati</taxon>
        <taxon>Actinomycetota</taxon>
        <taxon>Actinomycetes</taxon>
        <taxon>Micrococcales</taxon>
        <taxon>Microbacteriaceae</taxon>
        <taxon>Leucobacter</taxon>
    </lineage>
</organism>
<protein>
    <recommendedName>
        <fullName evidence="4">Transposase DDE domain-containing protein</fullName>
    </recommendedName>
</protein>
<dbReference type="RefSeq" id="WP_344028543.1">
    <property type="nucleotide sequence ID" value="NZ_BAAAOB010000001.1"/>
</dbReference>
<dbReference type="Proteomes" id="UP001500851">
    <property type="component" value="Unassembled WGS sequence"/>
</dbReference>
<sequence length="329" mass="37236">MMDITKGAYDFKLITGLAIHPPAHIKAAPLRAFQAHVRFHGKPGHLTADRAYNHLRAHRFQEHVRRAGYWTTYDYPKNQLGPQCSIPEHEVVMVDGSLYVAYMPEHLQMISRWWKTGAIDPDTCERDSNGNPILETGKPFDEKTARALLEQREPYRLKPMGRPDGDGHQRFQYPNPRGYIAVDPATRAPMPARATAHLVGKITVKPSMKLTRSIQKHPWQSDDWHRAYGQRNQVENSNKTLKDVGSGDIENKKRRTGRGIAFHGLVSGFAVAAENLRRIIVGITKIARGKAPKTTRGSKRFDARGNRIVREHQTETQTISPLTGPPLRE</sequence>